<dbReference type="PANTHER" id="PTHR32108">
    <property type="entry name" value="DNA-DIRECTED RNA POLYMERASE SUBUNIT ALPHA"/>
    <property type="match status" value="1"/>
</dbReference>
<gene>
    <name evidence="2" type="ORF">CRG98_012749</name>
</gene>
<dbReference type="Proteomes" id="UP000233551">
    <property type="component" value="Unassembled WGS sequence"/>
</dbReference>
<evidence type="ECO:0000256" key="1">
    <source>
        <dbReference type="SAM" id="MobiDB-lite"/>
    </source>
</evidence>
<sequence>MAEEQQLAIYEEDAPPTPAHSPSQGTHVIPPATPTTAATYLGAPSMPFPPPTVQTASNVIDPVRFTALEGMVNQLAANMNTNMAELITMLRDHNRASSSYTPPPEHGTIVDPNPVVPPIYVTDSEEMSLSTMTYVPAVHPVSDPIPPPPAPTSVALPPAAFLSVDSAIHTLPLLTITAQPPTYTVPPLTAAPAALPTNIPPNAENEQERRIRRIEETIRALQAEVPRPVSILREDTPTLLELSTKEMKENQAFEAYAAEWRGKAAKHIPPITERQQVQLFHSTLRGAYYSHLLAHTSLFSDLIEAGKKLDMGIKLGRIEGLTKKKEEEAPKRHTASTSKRAKDVTVNAVNPGRQSPQQFSMNYTPPPPVHKPMHILYNTRRPIKHIRHIIRLHRSLFSHRRHNNTPRLKAEPRLQDLLSRHSGATLPHCTRGSNTHPCRRLYPTYTSSSWQATRSNRRHLTPISIQHIGAIGEDKDAQETPVPFIIEHVPAKIAVASAPFVIEVPAKEPYQDSRVPWSYGDSVANAEQELSAMGITRSGRV</sequence>
<reference evidence="2 3" key="1">
    <citation type="submission" date="2017-11" db="EMBL/GenBank/DDBJ databases">
        <title>De-novo sequencing of pomegranate (Punica granatum L.) genome.</title>
        <authorList>
            <person name="Akparov Z."/>
            <person name="Amiraslanov A."/>
            <person name="Hajiyeva S."/>
            <person name="Abbasov M."/>
            <person name="Kaur K."/>
            <person name="Hamwieh A."/>
            <person name="Solovyev V."/>
            <person name="Salamov A."/>
            <person name="Braich B."/>
            <person name="Kosarev P."/>
            <person name="Mahmoud A."/>
            <person name="Hajiyev E."/>
            <person name="Babayeva S."/>
            <person name="Izzatullayeva V."/>
            <person name="Mammadov A."/>
            <person name="Mammadov A."/>
            <person name="Sharifova S."/>
            <person name="Ojaghi J."/>
            <person name="Eynullazada K."/>
            <person name="Bayramov B."/>
            <person name="Abdulazimova A."/>
            <person name="Shahmuradov I."/>
        </authorList>
    </citation>
    <scope>NUCLEOTIDE SEQUENCE [LARGE SCALE GENOMIC DNA]</scope>
    <source>
        <strain evidence="3">cv. AG2017</strain>
        <tissue evidence="2">Leaf</tissue>
    </source>
</reference>
<evidence type="ECO:0000313" key="2">
    <source>
        <dbReference type="EMBL" id="PKI66883.1"/>
    </source>
</evidence>
<comment type="caution">
    <text evidence="2">The sequence shown here is derived from an EMBL/GenBank/DDBJ whole genome shotgun (WGS) entry which is preliminary data.</text>
</comment>
<evidence type="ECO:0000313" key="3">
    <source>
        <dbReference type="Proteomes" id="UP000233551"/>
    </source>
</evidence>
<feature type="region of interest" description="Disordered" evidence="1">
    <location>
        <begin position="13"/>
        <end position="43"/>
    </location>
</feature>
<name>A0A2I0KFC1_PUNGR</name>
<keyword evidence="3" id="KW-1185">Reference proteome</keyword>
<dbReference type="PANTHER" id="PTHR32108:SF9">
    <property type="entry name" value="REVERSE TRANSCRIPTASE RNASE H-LIKE DOMAIN-CONTAINING PROTEIN"/>
    <property type="match status" value="1"/>
</dbReference>
<organism evidence="2 3">
    <name type="scientific">Punica granatum</name>
    <name type="common">Pomegranate</name>
    <dbReference type="NCBI Taxonomy" id="22663"/>
    <lineage>
        <taxon>Eukaryota</taxon>
        <taxon>Viridiplantae</taxon>
        <taxon>Streptophyta</taxon>
        <taxon>Embryophyta</taxon>
        <taxon>Tracheophyta</taxon>
        <taxon>Spermatophyta</taxon>
        <taxon>Magnoliopsida</taxon>
        <taxon>eudicotyledons</taxon>
        <taxon>Gunneridae</taxon>
        <taxon>Pentapetalae</taxon>
        <taxon>rosids</taxon>
        <taxon>malvids</taxon>
        <taxon>Myrtales</taxon>
        <taxon>Lythraceae</taxon>
        <taxon>Punica</taxon>
    </lineage>
</organism>
<dbReference type="AlphaFoldDB" id="A0A2I0KFC1"/>
<dbReference type="EMBL" id="PGOL01000656">
    <property type="protein sequence ID" value="PKI66883.1"/>
    <property type="molecule type" value="Genomic_DNA"/>
</dbReference>
<proteinExistence type="predicted"/>
<accession>A0A2I0KFC1</accession>
<protein>
    <submittedName>
        <fullName evidence="2">Uncharacterized protein</fullName>
    </submittedName>
</protein>